<dbReference type="InterPro" id="IPR017438">
    <property type="entry name" value="ATP-NAD_kinase_N"/>
</dbReference>
<dbReference type="Gene3D" id="2.60.200.30">
    <property type="entry name" value="Probable inorganic polyphosphate/atp-NAD kinase, domain 2"/>
    <property type="match status" value="1"/>
</dbReference>
<dbReference type="GO" id="GO:0006741">
    <property type="term" value="P:NADP+ biosynthetic process"/>
    <property type="evidence" value="ECO:0007669"/>
    <property type="project" value="InterPro"/>
</dbReference>
<dbReference type="PANTHER" id="PTHR20275">
    <property type="entry name" value="NAD KINASE"/>
    <property type="match status" value="1"/>
</dbReference>
<evidence type="ECO:0000313" key="7">
    <source>
        <dbReference type="Proteomes" id="UP000199077"/>
    </source>
</evidence>
<keyword evidence="1" id="KW-0808">Transferase</keyword>
<dbReference type="GO" id="GO:0051287">
    <property type="term" value="F:NAD binding"/>
    <property type="evidence" value="ECO:0007669"/>
    <property type="project" value="UniProtKB-ARBA"/>
</dbReference>
<protein>
    <submittedName>
        <fullName evidence="6">ATP-NAD kinase</fullName>
    </submittedName>
</protein>
<dbReference type="GO" id="GO:0019674">
    <property type="term" value="P:NAD+ metabolic process"/>
    <property type="evidence" value="ECO:0007669"/>
    <property type="project" value="InterPro"/>
</dbReference>
<evidence type="ECO:0000256" key="4">
    <source>
        <dbReference type="ARBA" id="ARBA00023027"/>
    </source>
</evidence>
<dbReference type="AlphaFoldDB" id="A0A1H0PPT6"/>
<dbReference type="Gene3D" id="3.40.50.10330">
    <property type="entry name" value="Probable inorganic polyphosphate/atp-NAD kinase, domain 1"/>
    <property type="match status" value="1"/>
</dbReference>
<comment type="catalytic activity">
    <reaction evidence="5">
        <text>NAD(+) + ATP = ADP + NADP(+) + H(+)</text>
        <dbReference type="Rhea" id="RHEA:18629"/>
        <dbReference type="ChEBI" id="CHEBI:15378"/>
        <dbReference type="ChEBI" id="CHEBI:30616"/>
        <dbReference type="ChEBI" id="CHEBI:57540"/>
        <dbReference type="ChEBI" id="CHEBI:58349"/>
        <dbReference type="ChEBI" id="CHEBI:456216"/>
        <dbReference type="EC" id="2.7.1.23"/>
    </reaction>
</comment>
<dbReference type="Proteomes" id="UP000199077">
    <property type="component" value="Chromosome I"/>
</dbReference>
<evidence type="ECO:0000256" key="5">
    <source>
        <dbReference type="ARBA" id="ARBA00047925"/>
    </source>
</evidence>
<organism evidence="6 7">
    <name type="scientific">Pedococcus dokdonensis</name>
    <dbReference type="NCBI Taxonomy" id="443156"/>
    <lineage>
        <taxon>Bacteria</taxon>
        <taxon>Bacillati</taxon>
        <taxon>Actinomycetota</taxon>
        <taxon>Actinomycetes</taxon>
        <taxon>Micrococcales</taxon>
        <taxon>Intrasporangiaceae</taxon>
        <taxon>Pedococcus</taxon>
    </lineage>
</organism>
<dbReference type="InterPro" id="IPR016064">
    <property type="entry name" value="NAD/diacylglycerol_kinase_sf"/>
</dbReference>
<keyword evidence="7" id="KW-1185">Reference proteome</keyword>
<dbReference type="SUPFAM" id="SSF111331">
    <property type="entry name" value="NAD kinase/diacylglycerol kinase-like"/>
    <property type="match status" value="1"/>
</dbReference>
<evidence type="ECO:0000256" key="3">
    <source>
        <dbReference type="ARBA" id="ARBA00022857"/>
    </source>
</evidence>
<dbReference type="STRING" id="443156.SAMN04489867_1325"/>
<evidence type="ECO:0000313" key="6">
    <source>
        <dbReference type="EMBL" id="SDP06665.1"/>
    </source>
</evidence>
<keyword evidence="4" id="KW-0520">NAD</keyword>
<dbReference type="InterPro" id="IPR017437">
    <property type="entry name" value="ATP-NAD_kinase_PpnK-typ_C"/>
</dbReference>
<dbReference type="GO" id="GO:0005524">
    <property type="term" value="F:ATP binding"/>
    <property type="evidence" value="ECO:0007669"/>
    <property type="project" value="UniProtKB-ARBA"/>
</dbReference>
<keyword evidence="2 6" id="KW-0418">Kinase</keyword>
<dbReference type="PANTHER" id="PTHR20275:SF0">
    <property type="entry name" value="NAD KINASE"/>
    <property type="match status" value="1"/>
</dbReference>
<evidence type="ECO:0000256" key="2">
    <source>
        <dbReference type="ARBA" id="ARBA00022777"/>
    </source>
</evidence>
<proteinExistence type="predicted"/>
<dbReference type="EMBL" id="LT629711">
    <property type="protein sequence ID" value="SDP06665.1"/>
    <property type="molecule type" value="Genomic_DNA"/>
</dbReference>
<evidence type="ECO:0000256" key="1">
    <source>
        <dbReference type="ARBA" id="ARBA00022679"/>
    </source>
</evidence>
<name>A0A1H0PPT6_9MICO</name>
<dbReference type="InterPro" id="IPR002504">
    <property type="entry name" value="NADK"/>
</dbReference>
<reference evidence="7" key="1">
    <citation type="submission" date="2016-10" db="EMBL/GenBank/DDBJ databases">
        <authorList>
            <person name="Varghese N."/>
            <person name="Submissions S."/>
        </authorList>
    </citation>
    <scope>NUCLEOTIDE SEQUENCE [LARGE SCALE GENOMIC DNA]</scope>
    <source>
        <strain evidence="7">DSM 22329</strain>
    </source>
</reference>
<gene>
    <name evidence="6" type="ORF">SAMN04489867_1325</name>
</gene>
<dbReference type="Pfam" id="PF20143">
    <property type="entry name" value="NAD_kinase_C"/>
    <property type="match status" value="1"/>
</dbReference>
<sequence>MSQGTESQGTVSPGSAESGRRILLVAHPRRQEAQDLAVAVVERLGAAGIEVVVQRDEATAVNLAQHPGVTLVDDGEAAAEGCELVCVLGGDGTILRGAEVSRGTGAPLLGVNLGHVGFLAEAEREDIDATVEHIVAKSYSVEERMTLEVTAHVDGEPVYTSWALNEVTVEKANRERMLEVVAEIDGRPLTTWGCDGVVVATPTGSTAYAFSAGGRWCGPMSRHCCWCRSARTRCSPGRWCSAPARTWPWRSCPTPSAPVRCGATGAGPWTCRRERGSRWCDRRPRCGWPG</sequence>
<dbReference type="GO" id="GO:0003951">
    <property type="term" value="F:NAD+ kinase activity"/>
    <property type="evidence" value="ECO:0007669"/>
    <property type="project" value="UniProtKB-EC"/>
</dbReference>
<keyword evidence="3" id="KW-0521">NADP</keyword>
<accession>A0A1H0PPT6</accession>
<dbReference type="Pfam" id="PF01513">
    <property type="entry name" value="NAD_kinase"/>
    <property type="match status" value="1"/>
</dbReference>